<accession>A0A1J5IVX4</accession>
<dbReference type="Proteomes" id="UP000183245">
    <property type="component" value="Unassembled WGS sequence"/>
</dbReference>
<dbReference type="PANTHER" id="PTHR39189">
    <property type="entry name" value="UPF0173 METAL-DEPENDENT HYDROLASE YTKL"/>
    <property type="match status" value="1"/>
</dbReference>
<dbReference type="STRING" id="1817892.AUK40_03485"/>
<dbReference type="EMBL" id="MNZT01000059">
    <property type="protein sequence ID" value="OIP97319.1"/>
    <property type="molecule type" value="Genomic_DNA"/>
</dbReference>
<evidence type="ECO:0008006" key="3">
    <source>
        <dbReference type="Google" id="ProtNLM"/>
    </source>
</evidence>
<reference evidence="1 2" key="1">
    <citation type="journal article" date="2016" name="Environ. Microbiol.">
        <title>Genomic resolution of a cold subsurface aquifer community provides metabolic insights for novel microbes adapted to high CO concentrations.</title>
        <authorList>
            <person name="Probst A.J."/>
            <person name="Castelle C.J."/>
            <person name="Singh A."/>
            <person name="Brown C.T."/>
            <person name="Anantharaman K."/>
            <person name="Sharon I."/>
            <person name="Hug L.A."/>
            <person name="Burstein D."/>
            <person name="Emerson J.B."/>
            <person name="Thomas B.C."/>
            <person name="Banfield J.F."/>
        </authorList>
    </citation>
    <scope>NUCLEOTIDE SEQUENCE [LARGE SCALE GENOMIC DNA]</scope>
    <source>
        <strain evidence="1">CG2_30_54_11</strain>
    </source>
</reference>
<dbReference type="SUPFAM" id="SSF56281">
    <property type="entry name" value="Metallo-hydrolase/oxidoreductase"/>
    <property type="match status" value="1"/>
</dbReference>
<gene>
    <name evidence="1" type="ORF">AUK40_03485</name>
</gene>
<name>A0A1J5IVX4_9BACT</name>
<sequence>MQISFLGHSCFRIKTKTSVIVIDPFAPSGDLKMKKQESDVVLISHEHTDHNNLDAIRENEQLKVFRGPGEYEVRGVFIRGIDSFHDASSGSERGKNTIYVIDADGVKLAHLGDLGTLLEEEALEEIGGLDVLMIPVGGTYTIDSRQAVEITRQLNPRYILPMHYFEQGYDAGAVLTPVEPFISAEGSPVENLDTLSITSQTPQESRKIVVLQRA</sequence>
<evidence type="ECO:0000313" key="1">
    <source>
        <dbReference type="EMBL" id="OIP97319.1"/>
    </source>
</evidence>
<comment type="caution">
    <text evidence="1">The sequence shown here is derived from an EMBL/GenBank/DDBJ whole genome shotgun (WGS) entry which is preliminary data.</text>
</comment>
<dbReference type="Pfam" id="PF13483">
    <property type="entry name" value="Lactamase_B_3"/>
    <property type="match status" value="1"/>
</dbReference>
<protein>
    <recommendedName>
        <fullName evidence="3">Lactamase</fullName>
    </recommendedName>
</protein>
<organism evidence="1 2">
    <name type="scientific">Candidatus Wirthbacteria bacterium CG2_30_54_11</name>
    <dbReference type="NCBI Taxonomy" id="1817892"/>
    <lineage>
        <taxon>Bacteria</taxon>
        <taxon>Candidatus Wirthbacteria</taxon>
    </lineage>
</organism>
<dbReference type="PANTHER" id="PTHR39189:SF1">
    <property type="entry name" value="UPF0173 METAL-DEPENDENT HYDROLASE YTKL"/>
    <property type="match status" value="1"/>
</dbReference>
<dbReference type="Gene3D" id="3.60.15.10">
    <property type="entry name" value="Ribonuclease Z/Hydroxyacylglutathione hydrolase-like"/>
    <property type="match status" value="1"/>
</dbReference>
<proteinExistence type="predicted"/>
<evidence type="ECO:0000313" key="2">
    <source>
        <dbReference type="Proteomes" id="UP000183245"/>
    </source>
</evidence>
<dbReference type="InterPro" id="IPR036866">
    <property type="entry name" value="RibonucZ/Hydroxyglut_hydro"/>
</dbReference>
<dbReference type="AlphaFoldDB" id="A0A1J5IVX4"/>